<evidence type="ECO:0000313" key="2">
    <source>
        <dbReference type="Proteomes" id="UP000595224"/>
    </source>
</evidence>
<gene>
    <name evidence="1" type="ORF">IWA51_09750</name>
</gene>
<name>A0A7T3RCC2_9SPIR</name>
<protein>
    <submittedName>
        <fullName evidence="1">Uncharacterized protein</fullName>
    </submittedName>
</protein>
<reference evidence="1 2" key="1">
    <citation type="submission" date="2020-11" db="EMBL/GenBank/DDBJ databases">
        <title>Treponema Peruensis nv. sp., first commensal Treponema isolated from human feces.</title>
        <authorList>
            <person name="Belkhou C."/>
            <person name="Raes J."/>
        </authorList>
    </citation>
    <scope>NUCLEOTIDE SEQUENCE [LARGE SCALE GENOMIC DNA]</scope>
    <source>
        <strain evidence="1 2">RCC2812</strain>
    </source>
</reference>
<dbReference type="Proteomes" id="UP000595224">
    <property type="component" value="Chromosome"/>
</dbReference>
<dbReference type="RefSeq" id="WP_198442267.1">
    <property type="nucleotide sequence ID" value="NZ_CBCSHE010000009.1"/>
</dbReference>
<sequence length="59" mass="6856">METRNVFIQVIKKPARKHGFTLLRATASPQNKFKHLFSRAHLLNPFASYQSLSKNLFLL</sequence>
<organism evidence="1 2">
    <name type="scientific">Treponema peruense</name>
    <dbReference type="NCBI Taxonomy" id="2787628"/>
    <lineage>
        <taxon>Bacteria</taxon>
        <taxon>Pseudomonadati</taxon>
        <taxon>Spirochaetota</taxon>
        <taxon>Spirochaetia</taxon>
        <taxon>Spirochaetales</taxon>
        <taxon>Treponemataceae</taxon>
        <taxon>Treponema</taxon>
    </lineage>
</organism>
<evidence type="ECO:0000313" key="1">
    <source>
        <dbReference type="EMBL" id="QQA00544.1"/>
    </source>
</evidence>
<dbReference type="AlphaFoldDB" id="A0A7T3RCC2"/>
<proteinExistence type="predicted"/>
<accession>A0A7T3RCC2</accession>
<keyword evidence="2" id="KW-1185">Reference proteome</keyword>
<dbReference type="KEGG" id="tper:IWA51_09750"/>
<dbReference type="EMBL" id="CP064936">
    <property type="protein sequence ID" value="QQA00544.1"/>
    <property type="molecule type" value="Genomic_DNA"/>
</dbReference>